<keyword evidence="2" id="KW-0479">Metal-binding</keyword>
<dbReference type="InterPro" id="IPR036412">
    <property type="entry name" value="HAD-like_sf"/>
</dbReference>
<keyword evidence="4" id="KW-0460">Magnesium</keyword>
<accession>A0AAD8CEK8</accession>
<dbReference type="SUPFAM" id="SSF56784">
    <property type="entry name" value="HAD-like"/>
    <property type="match status" value="1"/>
</dbReference>
<dbReference type="EMBL" id="JAGXEW010000151">
    <property type="protein sequence ID" value="KAK1145490.1"/>
    <property type="molecule type" value="Genomic_DNA"/>
</dbReference>
<comment type="caution">
    <text evidence="5">The sequence shown here is derived from an EMBL/GenBank/DDBJ whole genome shotgun (WGS) entry which is preliminary data.</text>
</comment>
<organism evidence="5 6">
    <name type="scientific">Acipenser oxyrinchus oxyrinchus</name>
    <dbReference type="NCBI Taxonomy" id="40147"/>
    <lineage>
        <taxon>Eukaryota</taxon>
        <taxon>Metazoa</taxon>
        <taxon>Chordata</taxon>
        <taxon>Craniata</taxon>
        <taxon>Vertebrata</taxon>
        <taxon>Euteleostomi</taxon>
        <taxon>Actinopterygii</taxon>
        <taxon>Chondrostei</taxon>
        <taxon>Acipenseriformes</taxon>
        <taxon>Acipenseridae</taxon>
        <taxon>Acipenser</taxon>
    </lineage>
</organism>
<dbReference type="GO" id="GO:0046872">
    <property type="term" value="F:metal ion binding"/>
    <property type="evidence" value="ECO:0007669"/>
    <property type="project" value="UniProtKB-KW"/>
</dbReference>
<dbReference type="Proteomes" id="UP001230051">
    <property type="component" value="Unassembled WGS sequence"/>
</dbReference>
<dbReference type="InterPro" id="IPR008380">
    <property type="entry name" value="HAD-SF_hydro_IG_5-nucl"/>
</dbReference>
<dbReference type="Gene3D" id="3.40.50.1000">
    <property type="entry name" value="HAD superfamily/HAD-like"/>
    <property type="match status" value="1"/>
</dbReference>
<proteinExistence type="inferred from homology"/>
<dbReference type="AlphaFoldDB" id="A0AAD8CEK8"/>
<name>A0AAD8CEK8_ACIOX</name>
<comment type="similarity">
    <text evidence="1">Belongs to the 5'(3')-deoxyribonucleotidase family.</text>
</comment>
<dbReference type="PANTHER" id="PTHR12103:SF18">
    <property type="entry name" value="5'-NUCLEOTIDASE DOMAIN-CONTAINING PROTEIN 4"/>
    <property type="match status" value="1"/>
</dbReference>
<dbReference type="PANTHER" id="PTHR12103">
    <property type="entry name" value="5'-NUCLEOTIDASE DOMAIN-CONTAINING"/>
    <property type="match status" value="1"/>
</dbReference>
<protein>
    <submittedName>
        <fullName evidence="5">Cytosolic purine 5'-nucleotidase-like</fullName>
    </submittedName>
</protein>
<gene>
    <name evidence="5" type="primary">NT5C2</name>
    <name evidence="5" type="ORF">AOXY_G36164</name>
</gene>
<keyword evidence="3" id="KW-0378">Hydrolase</keyword>
<evidence type="ECO:0000313" key="5">
    <source>
        <dbReference type="EMBL" id="KAK1145490.1"/>
    </source>
</evidence>
<evidence type="ECO:0000313" key="6">
    <source>
        <dbReference type="Proteomes" id="UP001230051"/>
    </source>
</evidence>
<evidence type="ECO:0000256" key="3">
    <source>
        <dbReference type="ARBA" id="ARBA00022801"/>
    </source>
</evidence>
<sequence length="78" mass="8730">MSLPVSARLPLLLSSIKEVASVFLATNSDYCYTDAIMTYLFDFSQDSAPSTPKKPWRSYFDLIVVDNEETTLLGKGLF</sequence>
<dbReference type="InterPro" id="IPR023214">
    <property type="entry name" value="HAD_sf"/>
</dbReference>
<evidence type="ECO:0000256" key="4">
    <source>
        <dbReference type="ARBA" id="ARBA00022842"/>
    </source>
</evidence>
<keyword evidence="6" id="KW-1185">Reference proteome</keyword>
<dbReference type="GO" id="GO:0008253">
    <property type="term" value="F:5'-nucleotidase activity"/>
    <property type="evidence" value="ECO:0007669"/>
    <property type="project" value="TreeGrafter"/>
</dbReference>
<evidence type="ECO:0000256" key="2">
    <source>
        <dbReference type="ARBA" id="ARBA00022723"/>
    </source>
</evidence>
<dbReference type="Pfam" id="PF05761">
    <property type="entry name" value="5_nucleotid"/>
    <property type="match status" value="1"/>
</dbReference>
<reference evidence="5" key="1">
    <citation type="submission" date="2022-02" db="EMBL/GenBank/DDBJ databases">
        <title>Atlantic sturgeon de novo genome assembly.</title>
        <authorList>
            <person name="Stock M."/>
            <person name="Klopp C."/>
            <person name="Guiguen Y."/>
            <person name="Cabau C."/>
            <person name="Parinello H."/>
            <person name="Santidrian Yebra-Pimentel E."/>
            <person name="Kuhl H."/>
            <person name="Dirks R.P."/>
            <person name="Guessner J."/>
            <person name="Wuertz S."/>
            <person name="Du K."/>
            <person name="Schartl M."/>
        </authorList>
    </citation>
    <scope>NUCLEOTIDE SEQUENCE</scope>
    <source>
        <strain evidence="5">STURGEONOMICS-FGT-2020</strain>
        <tissue evidence="5">Whole blood</tissue>
    </source>
</reference>
<evidence type="ECO:0000256" key="1">
    <source>
        <dbReference type="ARBA" id="ARBA00009589"/>
    </source>
</evidence>